<gene>
    <name evidence="1" type="primary">WBGene00203518</name>
</gene>
<accession>A0A8R1YLK9</accession>
<dbReference type="Proteomes" id="UP000005239">
    <property type="component" value="Unassembled WGS sequence"/>
</dbReference>
<evidence type="ECO:0000313" key="2">
    <source>
        <dbReference type="Proteomes" id="UP000005239"/>
    </source>
</evidence>
<name>A0A8R1YLK9_PRIPA</name>
<keyword evidence="2" id="KW-1185">Reference proteome</keyword>
<reference evidence="2" key="1">
    <citation type="journal article" date="2008" name="Nat. Genet.">
        <title>The Pristionchus pacificus genome provides a unique perspective on nematode lifestyle and parasitism.</title>
        <authorList>
            <person name="Dieterich C."/>
            <person name="Clifton S.W."/>
            <person name="Schuster L.N."/>
            <person name="Chinwalla A."/>
            <person name="Delehaunty K."/>
            <person name="Dinkelacker I."/>
            <person name="Fulton L."/>
            <person name="Fulton R."/>
            <person name="Godfrey J."/>
            <person name="Minx P."/>
            <person name="Mitreva M."/>
            <person name="Roeseler W."/>
            <person name="Tian H."/>
            <person name="Witte H."/>
            <person name="Yang S.P."/>
            <person name="Wilson R.K."/>
            <person name="Sommer R.J."/>
        </authorList>
    </citation>
    <scope>NUCLEOTIDE SEQUENCE [LARGE SCALE GENOMIC DNA]</scope>
    <source>
        <strain evidence="2">PS312</strain>
    </source>
</reference>
<evidence type="ECO:0000313" key="1">
    <source>
        <dbReference type="EnsemblMetazoa" id="PPA30651.1"/>
    </source>
</evidence>
<dbReference type="AlphaFoldDB" id="A0A8R1YLK9"/>
<proteinExistence type="predicted"/>
<reference evidence="1" key="2">
    <citation type="submission" date="2022-06" db="UniProtKB">
        <authorList>
            <consortium name="EnsemblMetazoa"/>
        </authorList>
    </citation>
    <scope>IDENTIFICATION</scope>
    <source>
        <strain evidence="1">PS312</strain>
    </source>
</reference>
<sequence>MSHQGDIGYLSTLCLKGMLLNPEYIHQINGCWRQIALYTRVGLIDARALRIARIEFRGIPSSDSLPLLDHLTHCFDLVFTYMLEEVLDSHLLIDLIDELVDEQDAFLAVNGDPTASEFDVESALAAYVRAAEEEMEDEGGEDEWERPLWQVPLIVCE</sequence>
<protein>
    <submittedName>
        <fullName evidence="1">Uncharacterized protein</fullName>
    </submittedName>
</protein>
<organism evidence="1 2">
    <name type="scientific">Pristionchus pacificus</name>
    <name type="common">Parasitic nematode worm</name>
    <dbReference type="NCBI Taxonomy" id="54126"/>
    <lineage>
        <taxon>Eukaryota</taxon>
        <taxon>Metazoa</taxon>
        <taxon>Ecdysozoa</taxon>
        <taxon>Nematoda</taxon>
        <taxon>Chromadorea</taxon>
        <taxon>Rhabditida</taxon>
        <taxon>Rhabditina</taxon>
        <taxon>Diplogasteromorpha</taxon>
        <taxon>Diplogasteroidea</taxon>
        <taxon>Neodiplogasteridae</taxon>
        <taxon>Pristionchus</taxon>
    </lineage>
</organism>
<dbReference type="EnsemblMetazoa" id="PPA30651.1">
    <property type="protein sequence ID" value="PPA30651.1"/>
    <property type="gene ID" value="WBGene00203518"/>
</dbReference>